<evidence type="ECO:0000313" key="1">
    <source>
        <dbReference type="EMBL" id="PJE77601.1"/>
    </source>
</evidence>
<sequence>MAAGGRYRLPTEEELAKLLQEKDSKNTKRVINGAVDSFRHFLSATGRPRPKDCENFDVHTLKVRLGEFYAGSRKTMGYLLKTFLKNC</sequence>
<name>A0A2H9T327_9ZZZZ</name>
<accession>A0A2H9T327</accession>
<reference evidence="1" key="1">
    <citation type="journal article" date="2017" name="Appl. Environ. Microbiol.">
        <title>Molecular characterization of an Endozoicomonas-like organism causing infection in king scallop Pecten maximus L.</title>
        <authorList>
            <person name="Cano I."/>
            <person name="van Aerle R."/>
            <person name="Ross S."/>
            <person name="Verner-Jeffreys D.W."/>
            <person name="Paley R.K."/>
            <person name="Rimmer G."/>
            <person name="Ryder D."/>
            <person name="Hooper P."/>
            <person name="Stone D."/>
            <person name="Feist S.W."/>
        </authorList>
    </citation>
    <scope>NUCLEOTIDE SEQUENCE</scope>
</reference>
<gene>
    <name evidence="1" type="ORF">CI610_03473</name>
</gene>
<dbReference type="AlphaFoldDB" id="A0A2H9T327"/>
<protein>
    <submittedName>
        <fullName evidence="1">Uncharacterized protein</fullName>
    </submittedName>
</protein>
<dbReference type="EMBL" id="NSIT01000478">
    <property type="protein sequence ID" value="PJE77601.1"/>
    <property type="molecule type" value="Genomic_DNA"/>
</dbReference>
<proteinExistence type="predicted"/>
<comment type="caution">
    <text evidence="1">The sequence shown here is derived from an EMBL/GenBank/DDBJ whole genome shotgun (WGS) entry which is preliminary data.</text>
</comment>
<organism evidence="1">
    <name type="scientific">invertebrate metagenome</name>
    <dbReference type="NCBI Taxonomy" id="1711999"/>
    <lineage>
        <taxon>unclassified sequences</taxon>
        <taxon>metagenomes</taxon>
        <taxon>organismal metagenomes</taxon>
    </lineage>
</organism>